<reference evidence="1" key="2">
    <citation type="submission" date="2018-10" db="UniProtKB">
        <authorList>
            <consortium name="EnsemblPlants"/>
        </authorList>
    </citation>
    <scope>IDENTIFICATION</scope>
</reference>
<sequence>MEVEAFPIGFTKGVRAHWRRRKYQRLEAGEGGGSRSQGTQRLGGSGARRVGWRVRLRGLLIRRARAFRAIVTAPRRLLARARDAYVGGMLAVARKASATALPGGGPEGIWARRVPRRKQLPSATAARTSEFEQRLVMEIYKSIVASKELTTMLHSSTAHLQPPPARA</sequence>
<dbReference type="OrthoDB" id="764584at2759"/>
<dbReference type="GeneID" id="123182184"/>
<protein>
    <submittedName>
        <fullName evidence="1">Uncharacterized protein</fullName>
    </submittedName>
</protein>
<dbReference type="RefSeq" id="XP_044450612.1">
    <property type="nucleotide sequence ID" value="XM_044594677.1"/>
</dbReference>
<gene>
    <name evidence="1" type="primary">LOC123182184</name>
</gene>
<dbReference type="KEGG" id="taes:123182184"/>
<dbReference type="Gramene" id="TraesCS1A03G1012800.1">
    <property type="protein sequence ID" value="TraesCS1A03G1012800.1.CDS1"/>
    <property type="gene ID" value="TraesCS1A03G1012800"/>
</dbReference>
<dbReference type="AlphaFoldDB" id="A0A3B5Y810"/>
<accession>A0A3B5Y810</accession>
<proteinExistence type="predicted"/>
<dbReference type="SMR" id="A0A3B5Y810"/>
<evidence type="ECO:0000313" key="2">
    <source>
        <dbReference type="Proteomes" id="UP000019116"/>
    </source>
</evidence>
<name>A0A3B5Y810_WHEAT</name>
<dbReference type="PANTHER" id="PTHR33702">
    <property type="entry name" value="BNAA09G40010D PROTEIN"/>
    <property type="match status" value="1"/>
</dbReference>
<keyword evidence="2" id="KW-1185">Reference proteome</keyword>
<dbReference type="OMA" id="ISSACYD"/>
<dbReference type="Gramene" id="TraesLDM1A03G00172950.1">
    <property type="protein sequence ID" value="TraesLDM1A03G00172950.1.CDS1"/>
    <property type="gene ID" value="TraesLDM1A03G00172950"/>
</dbReference>
<dbReference type="EnsemblPlants" id="TraesCS1A02G414700.1">
    <property type="protein sequence ID" value="TraesCS1A02G414700.1.cds1"/>
    <property type="gene ID" value="TraesCS1A02G414700"/>
</dbReference>
<dbReference type="Gramene" id="TraesCS1A02G414700.1">
    <property type="protein sequence ID" value="TraesCS1A02G414700.1.cds1"/>
    <property type="gene ID" value="TraesCS1A02G414700"/>
</dbReference>
<dbReference type="Gramene" id="TraesNOR1A03G00172880.1">
    <property type="protein sequence ID" value="TraesNOR1A03G00172880.1.CDS1"/>
    <property type="gene ID" value="TraesNOR1A03G00172880"/>
</dbReference>
<dbReference type="PANTHER" id="PTHR33702:SF30">
    <property type="entry name" value="OS05G0576600 PROTEIN"/>
    <property type="match status" value="1"/>
</dbReference>
<dbReference type="Proteomes" id="UP000019116">
    <property type="component" value="Chromosome 1A"/>
</dbReference>
<reference evidence="1" key="1">
    <citation type="submission" date="2018-08" db="EMBL/GenBank/DDBJ databases">
        <authorList>
            <person name="Rossello M."/>
        </authorList>
    </citation>
    <scope>NUCLEOTIDE SEQUENCE [LARGE SCALE GENOMIC DNA]</scope>
    <source>
        <strain evidence="1">cv. Chinese Spring</strain>
    </source>
</reference>
<evidence type="ECO:0000313" key="1">
    <source>
        <dbReference type="EnsemblPlants" id="TraesCS1A02G414700.1.cds1"/>
    </source>
</evidence>
<organism evidence="1">
    <name type="scientific">Triticum aestivum</name>
    <name type="common">Wheat</name>
    <dbReference type="NCBI Taxonomy" id="4565"/>
    <lineage>
        <taxon>Eukaryota</taxon>
        <taxon>Viridiplantae</taxon>
        <taxon>Streptophyta</taxon>
        <taxon>Embryophyta</taxon>
        <taxon>Tracheophyta</taxon>
        <taxon>Spermatophyta</taxon>
        <taxon>Magnoliopsida</taxon>
        <taxon>Liliopsida</taxon>
        <taxon>Poales</taxon>
        <taxon>Poaceae</taxon>
        <taxon>BOP clade</taxon>
        <taxon>Pooideae</taxon>
        <taxon>Triticodae</taxon>
        <taxon>Triticeae</taxon>
        <taxon>Triticinae</taxon>
        <taxon>Triticum</taxon>
    </lineage>
</organism>